<dbReference type="Gene3D" id="3.40.50.720">
    <property type="entry name" value="NAD(P)-binding Rossmann-like Domain"/>
    <property type="match status" value="1"/>
</dbReference>
<dbReference type="EMBL" id="JAUJYW010000004">
    <property type="protein sequence ID" value="MDN8599908.1"/>
    <property type="molecule type" value="Genomic_DNA"/>
</dbReference>
<dbReference type="SUPFAM" id="SSF51735">
    <property type="entry name" value="NAD(P)-binding Rossmann-fold domains"/>
    <property type="match status" value="1"/>
</dbReference>
<reference evidence="1 2" key="1">
    <citation type="submission" date="2023-07" db="EMBL/GenBank/DDBJ databases">
        <title>Citrobacter selenititolerans sp. nov., isolated from seleniferous soil.</title>
        <authorList>
            <person name="Zhang S."/>
            <person name="Li K."/>
            <person name="Peng J."/>
            <person name="Wang H."/>
            <person name="Sun J."/>
            <person name="Guo Y."/>
        </authorList>
    </citation>
    <scope>NUCLEOTIDE SEQUENCE [LARGE SCALE GENOMIC DNA]</scope>
    <source>
        <strain evidence="1 2">S2-9</strain>
    </source>
</reference>
<accession>A0ABT8PUH3</accession>
<dbReference type="NCBIfam" id="NF006035">
    <property type="entry name" value="PRK08177.1"/>
    <property type="match status" value="1"/>
</dbReference>
<keyword evidence="2" id="KW-1185">Reference proteome</keyword>
<dbReference type="PANTHER" id="PTHR45458:SF1">
    <property type="entry name" value="SHORT CHAIN DEHYDROGENASE"/>
    <property type="match status" value="1"/>
</dbReference>
<protein>
    <submittedName>
        <fullName evidence="1">SDR family oxidoreductase</fullName>
    </submittedName>
</protein>
<organism evidence="1 2">
    <name type="scientific">Citrobacter enshiensis</name>
    <dbReference type="NCBI Taxonomy" id="2971264"/>
    <lineage>
        <taxon>Bacteria</taxon>
        <taxon>Pseudomonadati</taxon>
        <taxon>Pseudomonadota</taxon>
        <taxon>Gammaproteobacteria</taxon>
        <taxon>Enterobacterales</taxon>
        <taxon>Enterobacteriaceae</taxon>
        <taxon>Citrobacter</taxon>
    </lineage>
</organism>
<evidence type="ECO:0000313" key="2">
    <source>
        <dbReference type="Proteomes" id="UP001174867"/>
    </source>
</evidence>
<sequence>MSKQHQALIIGASRGIGLGLSQELHHRGWAVSATRRQSVGADTYPAITWLTLDINNEQQSTAFGQLLQPGQYDVILINAGVQGPERQSASSATPEELLSLFMTNTFSPIRLANLVLDAVKPGTGILAFTSSKLASLNENTQADMPLYSASKSALNMLTRALLPETDSRGLTLLSLHPGWVQTDMGGAQAPLTVEESVKGLANVLESYQGKGGHHFVDYTSTPLTW</sequence>
<dbReference type="Pfam" id="PF00106">
    <property type="entry name" value="adh_short"/>
    <property type="match status" value="1"/>
</dbReference>
<dbReference type="PANTHER" id="PTHR45458">
    <property type="entry name" value="SHORT-CHAIN DEHYDROGENASE/REDUCTASE SDR"/>
    <property type="match status" value="1"/>
</dbReference>
<comment type="caution">
    <text evidence="1">The sequence shown here is derived from an EMBL/GenBank/DDBJ whole genome shotgun (WGS) entry which is preliminary data.</text>
</comment>
<dbReference type="InterPro" id="IPR002347">
    <property type="entry name" value="SDR_fam"/>
</dbReference>
<name>A0ABT8PUH3_9ENTR</name>
<dbReference type="Proteomes" id="UP001174867">
    <property type="component" value="Unassembled WGS sequence"/>
</dbReference>
<dbReference type="PRINTS" id="PR00081">
    <property type="entry name" value="GDHRDH"/>
</dbReference>
<dbReference type="InterPro" id="IPR036291">
    <property type="entry name" value="NAD(P)-bd_dom_sf"/>
</dbReference>
<dbReference type="RefSeq" id="WP_301699068.1">
    <property type="nucleotide sequence ID" value="NZ_JAUJYW010000004.1"/>
</dbReference>
<proteinExistence type="predicted"/>
<gene>
    <name evidence="1" type="ORF">Q0A17_10860</name>
</gene>
<evidence type="ECO:0000313" key="1">
    <source>
        <dbReference type="EMBL" id="MDN8599908.1"/>
    </source>
</evidence>
<dbReference type="InterPro" id="IPR052184">
    <property type="entry name" value="SDR_enzymes"/>
</dbReference>